<feature type="domain" description="DEAD-box RNA helicase Q" evidence="12">
    <location>
        <begin position="163"/>
        <end position="191"/>
    </location>
</feature>
<dbReference type="CDD" id="cd18787">
    <property type="entry name" value="SF2_C_DEAD"/>
    <property type="match status" value="1"/>
</dbReference>
<organism evidence="13 14">
    <name type="scientific">Setaria digitata</name>
    <dbReference type="NCBI Taxonomy" id="48799"/>
    <lineage>
        <taxon>Eukaryota</taxon>
        <taxon>Metazoa</taxon>
        <taxon>Ecdysozoa</taxon>
        <taxon>Nematoda</taxon>
        <taxon>Chromadorea</taxon>
        <taxon>Rhabditida</taxon>
        <taxon>Spirurina</taxon>
        <taxon>Spiruromorpha</taxon>
        <taxon>Filarioidea</taxon>
        <taxon>Setariidae</taxon>
        <taxon>Setaria</taxon>
    </lineage>
</organism>
<dbReference type="InterPro" id="IPR014014">
    <property type="entry name" value="RNA_helicase_DEAD_Q_motif"/>
</dbReference>
<keyword evidence="2 7" id="KW-0378">Hydrolase</keyword>
<accession>A0A915PY16</accession>
<dbReference type="InterPro" id="IPR027417">
    <property type="entry name" value="P-loop_NTPase"/>
</dbReference>
<keyword evidence="3 7" id="KW-0347">Helicase</keyword>
<dbReference type="PROSITE" id="PS51194">
    <property type="entry name" value="HELICASE_CTER"/>
    <property type="match status" value="1"/>
</dbReference>
<dbReference type="Gene3D" id="3.40.50.300">
    <property type="entry name" value="P-loop containing nucleotide triphosphate hydrolases"/>
    <property type="match status" value="2"/>
</dbReference>
<evidence type="ECO:0000256" key="4">
    <source>
        <dbReference type="ARBA" id="ARBA00022840"/>
    </source>
</evidence>
<dbReference type="EC" id="3.6.4.13" evidence="7"/>
<keyword evidence="13" id="KW-1185">Reference proteome</keyword>
<evidence type="ECO:0000259" key="11">
    <source>
        <dbReference type="PROSITE" id="PS51194"/>
    </source>
</evidence>
<evidence type="ECO:0000256" key="2">
    <source>
        <dbReference type="ARBA" id="ARBA00022801"/>
    </source>
</evidence>
<keyword evidence="4 7" id="KW-0067">ATP-binding</keyword>
<evidence type="ECO:0000256" key="8">
    <source>
        <dbReference type="SAM" id="Coils"/>
    </source>
</evidence>
<evidence type="ECO:0000313" key="14">
    <source>
        <dbReference type="WBParaSite" id="sdigi.contig581.g9095.t1"/>
    </source>
</evidence>
<dbReference type="WBParaSite" id="sdigi.contig581.g9095.t1">
    <property type="protein sequence ID" value="sdigi.contig581.g9095.t1"/>
    <property type="gene ID" value="sdigi.contig581.g9095"/>
</dbReference>
<feature type="coiled-coil region" evidence="8">
    <location>
        <begin position="673"/>
        <end position="700"/>
    </location>
</feature>
<dbReference type="GO" id="GO:0016787">
    <property type="term" value="F:hydrolase activity"/>
    <property type="evidence" value="ECO:0007669"/>
    <property type="project" value="UniProtKB-KW"/>
</dbReference>
<feature type="short sequence motif" description="Q motif" evidence="6">
    <location>
        <begin position="163"/>
        <end position="191"/>
    </location>
</feature>
<feature type="domain" description="Helicase C-terminal" evidence="11">
    <location>
        <begin position="461"/>
        <end position="625"/>
    </location>
</feature>
<sequence length="770" mass="87800">MMRNFGRDAAMLIRYFGVLSEAWLFVQVDEMPKIVETNGNWKAVDVPGEFAFDGNLAFLSSFEECVPTEHRQDGFSPMIEKKVKKRRASDSVDQLVTNGFMQKKKKIKKSEKLVEFDESITVKQISSGHNEKMKSNTEKTMDGNNEGNGDNQLHQKEMEVSISGWTTLNISSPVLKAITDMRFAEPTEIQKLVIPSAVRDRFDIIGAAETEAQKYYRTLYLQGSGKTLAFGVPVIEHLLANQSSSESSRETKSIRALILAPTRELVMQIKNHIHALLKYTPFRIASVVGGLSLQKQERILKYVPEIVVATPGRFLALMTSASADSCLSNWCHLQCLVIDETDRMIEKGHFEDLQQILDTLKKKTSKKLQTFVFSATLTYAHPGSRKHGDMGSTRMNRDGKIVRFRFTNQLLYLCSSDKLIEITGIRKEKHKIIDITGERGTAEAVVEARINCKNLLEKDTSLVYLLNRYAGRTLVFTNSIDASRRLHGILKQFLPLGCLAMLLGFIIFQLKHNPLPLILHAKMMQRKRLINLEKFAMEENSVLLATDVAARGLDIRDVEHVIHYQVPKTAEIYIHRCGRTARAAKEGLAVLLIDSQDVHYYQKICKNLGRETELPIFPVDSPELYSVLEERVEVAVAVEALEHRMKKMHSKQTWFEKAAASADLDLDGCEYKKNTMTEMNEDLQKEKKALLIRLTRLLSHPLPANYVPIKKTRYVTSEIALNYGKSSTRNAIESLIENVEHEELLKRRCRGIYIRHLKKSRKKKRKKFKK</sequence>
<comment type="function">
    <text evidence="7">RNA helicase.</text>
</comment>
<keyword evidence="8" id="KW-0175">Coiled coil</keyword>
<keyword evidence="5 7" id="KW-0694">RNA-binding</keyword>
<dbReference type="GO" id="GO:0005524">
    <property type="term" value="F:ATP binding"/>
    <property type="evidence" value="ECO:0007669"/>
    <property type="project" value="UniProtKB-UniRule"/>
</dbReference>
<comment type="catalytic activity">
    <reaction evidence="7">
        <text>ATP + H2O = ADP + phosphate + H(+)</text>
        <dbReference type="Rhea" id="RHEA:13065"/>
        <dbReference type="ChEBI" id="CHEBI:15377"/>
        <dbReference type="ChEBI" id="CHEBI:15378"/>
        <dbReference type="ChEBI" id="CHEBI:30616"/>
        <dbReference type="ChEBI" id="CHEBI:43474"/>
        <dbReference type="ChEBI" id="CHEBI:456216"/>
        <dbReference type="EC" id="3.6.4.13"/>
    </reaction>
</comment>
<feature type="region of interest" description="Disordered" evidence="9">
    <location>
        <begin position="131"/>
        <end position="152"/>
    </location>
</feature>
<comment type="similarity">
    <text evidence="7">Belongs to the DEAD box helicase family.</text>
</comment>
<dbReference type="SUPFAM" id="SSF52540">
    <property type="entry name" value="P-loop containing nucleoside triphosphate hydrolases"/>
    <property type="match status" value="1"/>
</dbReference>
<dbReference type="Pfam" id="PF00271">
    <property type="entry name" value="Helicase_C"/>
    <property type="match status" value="1"/>
</dbReference>
<dbReference type="PROSITE" id="PS51195">
    <property type="entry name" value="Q_MOTIF"/>
    <property type="match status" value="1"/>
</dbReference>
<evidence type="ECO:0000256" key="3">
    <source>
        <dbReference type="ARBA" id="ARBA00022806"/>
    </source>
</evidence>
<evidence type="ECO:0000259" key="10">
    <source>
        <dbReference type="PROSITE" id="PS51192"/>
    </source>
</evidence>
<proteinExistence type="inferred from homology"/>
<protein>
    <recommendedName>
        <fullName evidence="7">ATP-dependent RNA helicase</fullName>
        <ecNumber evidence="7">3.6.4.13</ecNumber>
    </recommendedName>
</protein>
<evidence type="ECO:0000256" key="5">
    <source>
        <dbReference type="ARBA" id="ARBA00022884"/>
    </source>
</evidence>
<reference evidence="14" key="1">
    <citation type="submission" date="2022-11" db="UniProtKB">
        <authorList>
            <consortium name="WormBaseParasite"/>
        </authorList>
    </citation>
    <scope>IDENTIFICATION</scope>
</reference>
<feature type="compositionally biased region" description="Polar residues" evidence="9">
    <location>
        <begin position="142"/>
        <end position="152"/>
    </location>
</feature>
<dbReference type="Pfam" id="PF00270">
    <property type="entry name" value="DEAD"/>
    <property type="match status" value="1"/>
</dbReference>
<dbReference type="SMART" id="SM00490">
    <property type="entry name" value="HELICc"/>
    <property type="match status" value="1"/>
</dbReference>
<evidence type="ECO:0000256" key="1">
    <source>
        <dbReference type="ARBA" id="ARBA00022741"/>
    </source>
</evidence>
<feature type="compositionally biased region" description="Basic and acidic residues" evidence="9">
    <location>
        <begin position="131"/>
        <end position="141"/>
    </location>
</feature>
<feature type="domain" description="Helicase ATP-binding" evidence="10">
    <location>
        <begin position="223"/>
        <end position="395"/>
    </location>
</feature>
<dbReference type="InterPro" id="IPR001650">
    <property type="entry name" value="Helicase_C-like"/>
</dbReference>
<dbReference type="InterPro" id="IPR014001">
    <property type="entry name" value="Helicase_ATP-bd"/>
</dbReference>
<evidence type="ECO:0000256" key="9">
    <source>
        <dbReference type="SAM" id="MobiDB-lite"/>
    </source>
</evidence>
<dbReference type="InterPro" id="IPR011545">
    <property type="entry name" value="DEAD/DEAH_box_helicase_dom"/>
</dbReference>
<name>A0A915PY16_9BILA</name>
<dbReference type="PANTHER" id="PTHR24031">
    <property type="entry name" value="RNA HELICASE"/>
    <property type="match status" value="1"/>
</dbReference>
<evidence type="ECO:0000256" key="6">
    <source>
        <dbReference type="PROSITE-ProRule" id="PRU00552"/>
    </source>
</evidence>
<dbReference type="AlphaFoldDB" id="A0A915PY16"/>
<dbReference type="GO" id="GO:0003723">
    <property type="term" value="F:RNA binding"/>
    <property type="evidence" value="ECO:0007669"/>
    <property type="project" value="UniProtKB-UniRule"/>
</dbReference>
<evidence type="ECO:0000256" key="7">
    <source>
        <dbReference type="RuleBase" id="RU365068"/>
    </source>
</evidence>
<dbReference type="SMART" id="SM00487">
    <property type="entry name" value="DEXDc"/>
    <property type="match status" value="1"/>
</dbReference>
<dbReference type="GO" id="GO:0003724">
    <property type="term" value="F:RNA helicase activity"/>
    <property type="evidence" value="ECO:0007669"/>
    <property type="project" value="UniProtKB-EC"/>
</dbReference>
<dbReference type="CDD" id="cd17946">
    <property type="entry name" value="DEADc_DDX24"/>
    <property type="match status" value="1"/>
</dbReference>
<evidence type="ECO:0000259" key="12">
    <source>
        <dbReference type="PROSITE" id="PS51195"/>
    </source>
</evidence>
<dbReference type="Proteomes" id="UP000887581">
    <property type="component" value="Unplaced"/>
</dbReference>
<keyword evidence="1 7" id="KW-0547">Nucleotide-binding</keyword>
<dbReference type="PROSITE" id="PS51192">
    <property type="entry name" value="HELICASE_ATP_BIND_1"/>
    <property type="match status" value="1"/>
</dbReference>
<evidence type="ECO:0000313" key="13">
    <source>
        <dbReference type="Proteomes" id="UP000887581"/>
    </source>
</evidence>
<comment type="domain">
    <text evidence="7">The Q motif is unique to and characteristic of the DEAD box family of RNA helicases and controls ATP binding and hydrolysis.</text>
</comment>